<evidence type="ECO:0000313" key="4">
    <source>
        <dbReference type="Proteomes" id="UP001159405"/>
    </source>
</evidence>
<feature type="non-terminal residue" evidence="3">
    <location>
        <position position="172"/>
    </location>
</feature>
<gene>
    <name evidence="3" type="ORF">PLOB_00033152</name>
</gene>
<protein>
    <recommendedName>
        <fullName evidence="2">Anti-proliferative protein domain-containing protein</fullName>
    </recommendedName>
</protein>
<evidence type="ECO:0000259" key="2">
    <source>
        <dbReference type="SMART" id="SM00099"/>
    </source>
</evidence>
<dbReference type="SMART" id="SM00099">
    <property type="entry name" value="btg1"/>
    <property type="match status" value="1"/>
</dbReference>
<comment type="similarity">
    <text evidence="1">Belongs to the BTG family.</text>
</comment>
<evidence type="ECO:0000313" key="3">
    <source>
        <dbReference type="EMBL" id="CAH3127723.1"/>
    </source>
</evidence>
<name>A0ABN8P3D8_9CNID</name>
<dbReference type="EMBL" id="CALNXK010000044">
    <property type="protein sequence ID" value="CAH3127723.1"/>
    <property type="molecule type" value="Genomic_DNA"/>
</dbReference>
<sequence>MKAEVDMACRFVTKMLRGNGKISEKQLDAFHKKMKEILCARYKHHWHPQNPLLGSGFRCIRINHSLDPVIAEAAKACGLPNRDLTLPQELTLWIDPKSVAFRIGENGSICDLDDSMISQENTTTLQSKEALNSRNQESRKRSSFNILNCTKDVVTIFVIRNVFVELFSVRLY</sequence>
<dbReference type="InterPro" id="IPR033332">
    <property type="entry name" value="BTG"/>
</dbReference>
<dbReference type="SUPFAM" id="SSF160696">
    <property type="entry name" value="BTG domain-like"/>
    <property type="match status" value="1"/>
</dbReference>
<comment type="caution">
    <text evidence="3">The sequence shown here is derived from an EMBL/GenBank/DDBJ whole genome shotgun (WGS) entry which is preliminary data.</text>
</comment>
<dbReference type="Pfam" id="PF07742">
    <property type="entry name" value="BTG"/>
    <property type="match status" value="1"/>
</dbReference>
<evidence type="ECO:0000256" key="1">
    <source>
        <dbReference type="ARBA" id="ARBA00007989"/>
    </source>
</evidence>
<dbReference type="Gene3D" id="3.90.640.90">
    <property type="entry name" value="Anti-proliferative protein, N-terminal domain"/>
    <property type="match status" value="1"/>
</dbReference>
<organism evidence="3 4">
    <name type="scientific">Porites lobata</name>
    <dbReference type="NCBI Taxonomy" id="104759"/>
    <lineage>
        <taxon>Eukaryota</taxon>
        <taxon>Metazoa</taxon>
        <taxon>Cnidaria</taxon>
        <taxon>Anthozoa</taxon>
        <taxon>Hexacorallia</taxon>
        <taxon>Scleractinia</taxon>
        <taxon>Fungiina</taxon>
        <taxon>Poritidae</taxon>
        <taxon>Porites</taxon>
    </lineage>
</organism>
<accession>A0ABN8P3D8</accession>
<proteinExistence type="inferred from homology"/>
<reference evidence="3 4" key="1">
    <citation type="submission" date="2022-05" db="EMBL/GenBank/DDBJ databases">
        <authorList>
            <consortium name="Genoscope - CEA"/>
            <person name="William W."/>
        </authorList>
    </citation>
    <scope>NUCLEOTIDE SEQUENCE [LARGE SCALE GENOMIC DNA]</scope>
</reference>
<feature type="domain" description="Anti-proliferative protein" evidence="2">
    <location>
        <begin position="1"/>
        <end position="106"/>
    </location>
</feature>
<dbReference type="InterPro" id="IPR036054">
    <property type="entry name" value="BTG-like_sf"/>
</dbReference>
<keyword evidence="4" id="KW-1185">Reference proteome</keyword>
<dbReference type="PRINTS" id="PR00310">
    <property type="entry name" value="ANTIPRLFBTG1"/>
</dbReference>
<dbReference type="Proteomes" id="UP001159405">
    <property type="component" value="Unassembled WGS sequence"/>
</dbReference>
<dbReference type="PANTHER" id="PTHR22978:SF22">
    <property type="entry name" value="BTG FAMILY PROTEIN"/>
    <property type="match status" value="1"/>
</dbReference>
<dbReference type="PANTHER" id="PTHR22978">
    <property type="entry name" value="B-CELL TRANSLOCATION GENE"/>
    <property type="match status" value="1"/>
</dbReference>
<dbReference type="InterPro" id="IPR002087">
    <property type="entry name" value="Anti_prolifrtn"/>
</dbReference>